<feature type="region of interest" description="Disordered" evidence="5">
    <location>
        <begin position="303"/>
        <end position="360"/>
    </location>
</feature>
<dbReference type="EMBL" id="JBHSAQ010000003">
    <property type="protein sequence ID" value="MFC3958285.1"/>
    <property type="molecule type" value="Genomic_DNA"/>
</dbReference>
<reference evidence="7 8" key="1">
    <citation type="journal article" date="2019" name="Int. J. Syst. Evol. Microbiol.">
        <title>The Global Catalogue of Microorganisms (GCM) 10K type strain sequencing project: providing services to taxonomists for standard genome sequencing and annotation.</title>
        <authorList>
            <consortium name="The Broad Institute Genomics Platform"/>
            <consortium name="The Broad Institute Genome Sequencing Center for Infectious Disease"/>
            <person name="Wu L."/>
            <person name="Ma J."/>
        </authorList>
    </citation>
    <scope>NUCLEOTIDE SEQUENCE [LARGE SCALE GENOMIC DNA]</scope>
    <source>
        <strain evidence="7 8">IBRC-M 10256</strain>
    </source>
</reference>
<dbReference type="Gene3D" id="1.10.150.130">
    <property type="match status" value="1"/>
</dbReference>
<organism evidence="7 8">
    <name type="scientific">Halovivax cerinus</name>
    <dbReference type="NCBI Taxonomy" id="1487865"/>
    <lineage>
        <taxon>Archaea</taxon>
        <taxon>Methanobacteriati</taxon>
        <taxon>Methanobacteriota</taxon>
        <taxon>Stenosarchaea group</taxon>
        <taxon>Halobacteria</taxon>
        <taxon>Halobacteriales</taxon>
        <taxon>Natrialbaceae</taxon>
        <taxon>Halovivax</taxon>
    </lineage>
</organism>
<dbReference type="AlphaFoldDB" id="A0ABD5NNI7"/>
<dbReference type="Proteomes" id="UP001595846">
    <property type="component" value="Unassembled WGS sequence"/>
</dbReference>
<evidence type="ECO:0000256" key="1">
    <source>
        <dbReference type="ARBA" id="ARBA00022908"/>
    </source>
</evidence>
<evidence type="ECO:0000256" key="5">
    <source>
        <dbReference type="SAM" id="MobiDB-lite"/>
    </source>
</evidence>
<evidence type="ECO:0000256" key="2">
    <source>
        <dbReference type="ARBA" id="ARBA00023125"/>
    </source>
</evidence>
<keyword evidence="1" id="KW-0229">DNA integration</keyword>
<accession>A0ABD5NNI7</accession>
<evidence type="ECO:0000313" key="7">
    <source>
        <dbReference type="EMBL" id="MFC3958285.1"/>
    </source>
</evidence>
<keyword evidence="2 4" id="KW-0238">DNA-binding</keyword>
<dbReference type="SUPFAM" id="SSF56349">
    <property type="entry name" value="DNA breaking-rejoining enzymes"/>
    <property type="match status" value="1"/>
</dbReference>
<feature type="domain" description="Core-binding (CB)" evidence="6">
    <location>
        <begin position="2"/>
        <end position="92"/>
    </location>
</feature>
<evidence type="ECO:0000313" key="8">
    <source>
        <dbReference type="Proteomes" id="UP001595846"/>
    </source>
</evidence>
<dbReference type="RefSeq" id="WP_256531366.1">
    <property type="nucleotide sequence ID" value="NZ_CP101824.1"/>
</dbReference>
<dbReference type="GO" id="GO:0006310">
    <property type="term" value="P:DNA recombination"/>
    <property type="evidence" value="ECO:0007669"/>
    <property type="project" value="UniProtKB-KW"/>
</dbReference>
<keyword evidence="3" id="KW-0233">DNA recombination</keyword>
<dbReference type="PANTHER" id="PTHR30349">
    <property type="entry name" value="PHAGE INTEGRASE-RELATED"/>
    <property type="match status" value="1"/>
</dbReference>
<dbReference type="InterPro" id="IPR044068">
    <property type="entry name" value="CB"/>
</dbReference>
<dbReference type="InterPro" id="IPR013762">
    <property type="entry name" value="Integrase-like_cat_sf"/>
</dbReference>
<dbReference type="GO" id="GO:0003677">
    <property type="term" value="F:DNA binding"/>
    <property type="evidence" value="ECO:0007669"/>
    <property type="project" value="UniProtKB-UniRule"/>
</dbReference>
<gene>
    <name evidence="7" type="ORF">ACFOUR_07875</name>
</gene>
<dbReference type="GeneID" id="73904099"/>
<name>A0ABD5NNI7_9EURY</name>
<protein>
    <submittedName>
        <fullName evidence="7">Tyrosine-type recombinase/integrase</fullName>
    </submittedName>
</protein>
<dbReference type="PANTHER" id="PTHR30349:SF41">
    <property type="entry name" value="INTEGRASE_RECOMBINASE PROTEIN MJ0367-RELATED"/>
    <property type="match status" value="1"/>
</dbReference>
<proteinExistence type="predicted"/>
<feature type="compositionally biased region" description="Basic and acidic residues" evidence="5">
    <location>
        <begin position="313"/>
        <end position="324"/>
    </location>
</feature>
<keyword evidence="8" id="KW-1185">Reference proteome</keyword>
<dbReference type="Gene3D" id="1.10.443.10">
    <property type="entry name" value="Intergrase catalytic core"/>
    <property type="match status" value="1"/>
</dbReference>
<evidence type="ECO:0000256" key="3">
    <source>
        <dbReference type="ARBA" id="ARBA00023172"/>
    </source>
</evidence>
<evidence type="ECO:0000256" key="4">
    <source>
        <dbReference type="PROSITE-ProRule" id="PRU01248"/>
    </source>
</evidence>
<sequence length="360" mass="39128">MRPISTVVEHYLDRKSVGDGDGTYASNAASILGRWATWLDDEYGVATLEELERAHLEAYARELTRRTNRGEYAASTARTYFAVVRAFLSWCVEESMLPTNPATATRATDALPTQPEATPSATRAGTAAVELEAEVRRLAAQADDGTDERVERLREHAMVALLTHAGLRGGELFRVPEDDRRTGATWDDVDFYDGTIRVLGTAHDLEDVALPAAARTPLRRYRVALDPPTTDWPLFPTRHAPTVAATVRESLTDRGHDAEEIEARFAESTAIDLARTHGIAPPAITTEGARTILKRLSRTTGVSVDGDYLTPGDARRAHDGDGDRTAASGPRGGIRTSFLEQSLVAVDDSTDGSDESTGRE</sequence>
<evidence type="ECO:0000259" key="6">
    <source>
        <dbReference type="PROSITE" id="PS51900"/>
    </source>
</evidence>
<dbReference type="GO" id="GO:0015074">
    <property type="term" value="P:DNA integration"/>
    <property type="evidence" value="ECO:0007669"/>
    <property type="project" value="UniProtKB-KW"/>
</dbReference>
<dbReference type="InterPro" id="IPR050090">
    <property type="entry name" value="Tyrosine_recombinase_XerCD"/>
</dbReference>
<dbReference type="PROSITE" id="PS51900">
    <property type="entry name" value="CB"/>
    <property type="match status" value="1"/>
</dbReference>
<comment type="caution">
    <text evidence="7">The sequence shown here is derived from an EMBL/GenBank/DDBJ whole genome shotgun (WGS) entry which is preliminary data.</text>
</comment>
<dbReference type="InterPro" id="IPR011010">
    <property type="entry name" value="DNA_brk_join_enz"/>
</dbReference>
<dbReference type="InterPro" id="IPR010998">
    <property type="entry name" value="Integrase_recombinase_N"/>
</dbReference>